<evidence type="ECO:0000313" key="2">
    <source>
        <dbReference type="EMBL" id="GAA4025226.1"/>
    </source>
</evidence>
<accession>A0ABP7TEK7</accession>
<protein>
    <submittedName>
        <fullName evidence="2">Uncharacterized protein</fullName>
    </submittedName>
</protein>
<sequence length="101" mass="11517">MRNTQADLFAEGGDERNKLSDSRRSTIRSRLEATLTRLEAATDFPWRDPLDAVHEENRFERDSQLLGDEGALLWERFDREMERLHGLSAPVSAPEPTSSTS</sequence>
<dbReference type="Proteomes" id="UP001500235">
    <property type="component" value="Unassembled WGS sequence"/>
</dbReference>
<reference evidence="3" key="1">
    <citation type="journal article" date="2019" name="Int. J. Syst. Evol. Microbiol.">
        <title>The Global Catalogue of Microorganisms (GCM) 10K type strain sequencing project: providing services to taxonomists for standard genome sequencing and annotation.</title>
        <authorList>
            <consortium name="The Broad Institute Genomics Platform"/>
            <consortium name="The Broad Institute Genome Sequencing Center for Infectious Disease"/>
            <person name="Wu L."/>
            <person name="Ma J."/>
        </authorList>
    </citation>
    <scope>NUCLEOTIDE SEQUENCE [LARGE SCALE GENOMIC DNA]</scope>
    <source>
        <strain evidence="3">JCM 17563</strain>
    </source>
</reference>
<gene>
    <name evidence="2" type="ORF">GCM10022280_27620</name>
</gene>
<feature type="region of interest" description="Disordered" evidence="1">
    <location>
        <begin position="1"/>
        <end position="25"/>
    </location>
</feature>
<dbReference type="EMBL" id="BAABBQ010000001">
    <property type="protein sequence ID" value="GAA4025226.1"/>
    <property type="molecule type" value="Genomic_DNA"/>
</dbReference>
<evidence type="ECO:0000313" key="3">
    <source>
        <dbReference type="Proteomes" id="UP001500235"/>
    </source>
</evidence>
<proteinExistence type="predicted"/>
<comment type="caution">
    <text evidence="2">The sequence shown here is derived from an EMBL/GenBank/DDBJ whole genome shotgun (WGS) entry which is preliminary data.</text>
</comment>
<organism evidence="2 3">
    <name type="scientific">Sphingomonas swuensis</name>
    <dbReference type="NCBI Taxonomy" id="977800"/>
    <lineage>
        <taxon>Bacteria</taxon>
        <taxon>Pseudomonadati</taxon>
        <taxon>Pseudomonadota</taxon>
        <taxon>Alphaproteobacteria</taxon>
        <taxon>Sphingomonadales</taxon>
        <taxon>Sphingomonadaceae</taxon>
        <taxon>Sphingomonas</taxon>
    </lineage>
</organism>
<feature type="compositionally biased region" description="Basic and acidic residues" evidence="1">
    <location>
        <begin position="13"/>
        <end position="24"/>
    </location>
</feature>
<evidence type="ECO:0000256" key="1">
    <source>
        <dbReference type="SAM" id="MobiDB-lite"/>
    </source>
</evidence>
<keyword evidence="3" id="KW-1185">Reference proteome</keyword>
<dbReference type="RefSeq" id="WP_344707978.1">
    <property type="nucleotide sequence ID" value="NZ_BAABBQ010000001.1"/>
</dbReference>
<name>A0ABP7TEK7_9SPHN</name>